<dbReference type="AlphaFoldDB" id="A0A7I8XA89"/>
<feature type="compositionally biased region" description="Basic and acidic residues" evidence="1">
    <location>
        <begin position="27"/>
        <end position="41"/>
    </location>
</feature>
<dbReference type="Proteomes" id="UP000659654">
    <property type="component" value="Unassembled WGS sequence"/>
</dbReference>
<accession>A0A7I8XA89</accession>
<proteinExistence type="predicted"/>
<evidence type="ECO:0000256" key="1">
    <source>
        <dbReference type="SAM" id="MobiDB-lite"/>
    </source>
</evidence>
<organism evidence="2 3">
    <name type="scientific">Bursaphelenchus xylophilus</name>
    <name type="common">Pinewood nematode worm</name>
    <name type="synonym">Aphelenchoides xylophilus</name>
    <dbReference type="NCBI Taxonomy" id="6326"/>
    <lineage>
        <taxon>Eukaryota</taxon>
        <taxon>Metazoa</taxon>
        <taxon>Ecdysozoa</taxon>
        <taxon>Nematoda</taxon>
        <taxon>Chromadorea</taxon>
        <taxon>Rhabditida</taxon>
        <taxon>Tylenchina</taxon>
        <taxon>Tylenchomorpha</taxon>
        <taxon>Aphelenchoidea</taxon>
        <taxon>Aphelenchoididae</taxon>
        <taxon>Bursaphelenchus</taxon>
    </lineage>
</organism>
<protein>
    <submittedName>
        <fullName evidence="2">(pine wood nematode) hypothetical protein</fullName>
    </submittedName>
</protein>
<keyword evidence="3" id="KW-1185">Reference proteome</keyword>
<feature type="region of interest" description="Disordered" evidence="1">
    <location>
        <begin position="1"/>
        <end position="44"/>
    </location>
</feature>
<gene>
    <name evidence="2" type="ORF">BXYJ_LOCUS15816</name>
</gene>
<feature type="region of interest" description="Disordered" evidence="1">
    <location>
        <begin position="68"/>
        <end position="94"/>
    </location>
</feature>
<dbReference type="PANTHER" id="PTHR31424:SF3">
    <property type="entry name" value="RING-TYPE DOMAIN-CONTAINING PROTEIN"/>
    <property type="match status" value="1"/>
</dbReference>
<sequence length="637" mass="71823">MDESMEPGPSRCDPNIDLPSIDVPPENEWKEKRKKSLEKARNKLKRVKQRKIKLAEIGRNVWLNKMHESMEPGTSSNDPNIDLPSTDVPPENERMENLKKSLEKARNKLKRIKQRKIKLAEMCRNLARQARPTESPTPPVFPQSSEVEVLKNQLVQLTQEMTQLRLRNSELEKKLEKAERALALSSPRKRKKIDELGVKQRAERIARLEKNIGESMEIRPETPESDVEVALFIKNAYRLTEFQYKGLQKFAVNWSPLHHVKQREKDLIEAAGGLDTTEASVGWTNPSMAFGLYVQRLVETAWSTRMPDAVDVVIVADGGGDGAANLVKMGLFIPTGVPAPQSPFNVLLLSAYTGKESRENLITFCEKGLDFLNRLCKDKKFEVAGRQIACRVLLCSDLKVVPLILGIKAAGATQFCPNCTVERAEHKRAMTTDAGKRTYRDPLISLLQEDVVCPPLHCLQGLTNSLAEEMKKDNPDEWKAVCDDLNIAPSHLSKSMLNGRDGRRLVKSLAENGNPQFAIFSDVFSSLDRIYEWASVDVHGQDDLTKACIERDILLLSNAWRHSGLRAINKLHLLEAHVADFVTSHGSWGLYGEQGLESLHHVGNIASARCFGKNSDVKAKFFFKSQFFSMLSRRFHT</sequence>
<dbReference type="Proteomes" id="UP000582659">
    <property type="component" value="Unassembled WGS sequence"/>
</dbReference>
<dbReference type="EMBL" id="CAJFCV020000006">
    <property type="protein sequence ID" value="CAG9132262.1"/>
    <property type="molecule type" value="Genomic_DNA"/>
</dbReference>
<dbReference type="OrthoDB" id="5874885at2759"/>
<comment type="caution">
    <text evidence="2">The sequence shown here is derived from an EMBL/GenBank/DDBJ whole genome shotgun (WGS) entry which is preliminary data.</text>
</comment>
<reference evidence="2" key="1">
    <citation type="submission" date="2020-09" db="EMBL/GenBank/DDBJ databases">
        <authorList>
            <person name="Kikuchi T."/>
        </authorList>
    </citation>
    <scope>NUCLEOTIDE SEQUENCE</scope>
    <source>
        <strain evidence="2">Ka4C1</strain>
    </source>
</reference>
<dbReference type="EMBL" id="CAJFDI010000006">
    <property type="protein sequence ID" value="CAD5235725.1"/>
    <property type="molecule type" value="Genomic_DNA"/>
</dbReference>
<evidence type="ECO:0000313" key="2">
    <source>
        <dbReference type="EMBL" id="CAD5235725.1"/>
    </source>
</evidence>
<dbReference type="PANTHER" id="PTHR31424">
    <property type="entry name" value="PROTEIN CBG23806"/>
    <property type="match status" value="1"/>
</dbReference>
<name>A0A7I8XA89_BURXY</name>
<evidence type="ECO:0000313" key="3">
    <source>
        <dbReference type="Proteomes" id="UP000659654"/>
    </source>
</evidence>